<dbReference type="STRING" id="39841.SAMN05660836_00556"/>
<reference evidence="2 3" key="1">
    <citation type="submission" date="2016-10" db="EMBL/GenBank/DDBJ databases">
        <authorList>
            <person name="de Groot N.N."/>
        </authorList>
    </citation>
    <scope>NUCLEOTIDE SEQUENCE [LARGE SCALE GENOMIC DNA]</scope>
    <source>
        <strain evidence="2 3">DSM 9990</strain>
    </source>
</reference>
<accession>A0A1I4RDV6</accession>
<keyword evidence="1" id="KW-0812">Transmembrane</keyword>
<dbReference type="OrthoDB" id="12326at2"/>
<evidence type="ECO:0000313" key="3">
    <source>
        <dbReference type="Proteomes" id="UP000199611"/>
    </source>
</evidence>
<dbReference type="RefSeq" id="WP_093393297.1">
    <property type="nucleotide sequence ID" value="NZ_FOUU01000001.1"/>
</dbReference>
<keyword evidence="2" id="KW-0418">Kinase</keyword>
<keyword evidence="1" id="KW-1133">Transmembrane helix</keyword>
<dbReference type="SUPFAM" id="SSF55874">
    <property type="entry name" value="ATPase domain of HSP90 chaperone/DNA topoisomerase II/histidine kinase"/>
    <property type="match status" value="1"/>
</dbReference>
<dbReference type="AlphaFoldDB" id="A0A1I4RDV6"/>
<feature type="transmembrane region" description="Helical" evidence="1">
    <location>
        <begin position="12"/>
        <end position="34"/>
    </location>
</feature>
<protein>
    <submittedName>
        <fullName evidence="2">Signal transduction histidine kinase</fullName>
    </submittedName>
</protein>
<feature type="transmembrane region" description="Helical" evidence="1">
    <location>
        <begin position="46"/>
        <end position="68"/>
    </location>
</feature>
<dbReference type="InterPro" id="IPR036890">
    <property type="entry name" value="HATPase_C_sf"/>
</dbReference>
<dbReference type="GO" id="GO:0016301">
    <property type="term" value="F:kinase activity"/>
    <property type="evidence" value="ECO:0007669"/>
    <property type="project" value="UniProtKB-KW"/>
</dbReference>
<dbReference type="Gene3D" id="3.30.565.10">
    <property type="entry name" value="Histidine kinase-like ATPase, C-terminal domain"/>
    <property type="match status" value="1"/>
</dbReference>
<sequence length="274" mass="31760">MKEKNKLTVRFIVVITFSFLTLCAWTSLFFYLSLKQLNQTIAKPVTLLYGTTLFLGGCQLIAVSSLLFREFLLRFFEEKERMRWFHEMFLYLLSHKVGNFLLAQKLNASILEKNFSPEAVMRIKQGLSRIEADFRQILALIETFSRDYIRQKPFNPAELVDSVLGELGRMGTDSGLRVRKSYYLSRIRANMLETRIMLLLLLENAFKYAGRKVSIRVGSYKKKPYVAVVNDLGSEKSPGTGMGLIFSERLASQMKVKFRYGIFRGKFSVLFMWP</sequence>
<organism evidence="2 3">
    <name type="scientific">Thermodesulforhabdus norvegica</name>
    <dbReference type="NCBI Taxonomy" id="39841"/>
    <lineage>
        <taxon>Bacteria</taxon>
        <taxon>Pseudomonadati</taxon>
        <taxon>Thermodesulfobacteriota</taxon>
        <taxon>Syntrophobacteria</taxon>
        <taxon>Syntrophobacterales</taxon>
        <taxon>Thermodesulforhabdaceae</taxon>
        <taxon>Thermodesulforhabdus</taxon>
    </lineage>
</organism>
<gene>
    <name evidence="2" type="ORF">SAMN05660836_00556</name>
</gene>
<keyword evidence="2" id="KW-0808">Transferase</keyword>
<keyword evidence="1" id="KW-0472">Membrane</keyword>
<keyword evidence="3" id="KW-1185">Reference proteome</keyword>
<name>A0A1I4RDV6_9BACT</name>
<evidence type="ECO:0000313" key="2">
    <source>
        <dbReference type="EMBL" id="SFM50216.1"/>
    </source>
</evidence>
<evidence type="ECO:0000256" key="1">
    <source>
        <dbReference type="SAM" id="Phobius"/>
    </source>
</evidence>
<dbReference type="EMBL" id="FOUU01000001">
    <property type="protein sequence ID" value="SFM50216.1"/>
    <property type="molecule type" value="Genomic_DNA"/>
</dbReference>
<dbReference type="Proteomes" id="UP000199611">
    <property type="component" value="Unassembled WGS sequence"/>
</dbReference>
<proteinExistence type="predicted"/>